<protein>
    <submittedName>
        <fullName evidence="2">Uncharacterized protein</fullName>
    </submittedName>
</protein>
<accession>A0ABD0K3V8</accession>
<feature type="region of interest" description="Disordered" evidence="1">
    <location>
        <begin position="1"/>
        <end position="24"/>
    </location>
</feature>
<reference evidence="2 3" key="1">
    <citation type="journal article" date="2023" name="Sci. Data">
        <title>Genome assembly of the Korean intertidal mud-creeper Batillaria attramentaria.</title>
        <authorList>
            <person name="Patra A.K."/>
            <person name="Ho P.T."/>
            <person name="Jun S."/>
            <person name="Lee S.J."/>
            <person name="Kim Y."/>
            <person name="Won Y.J."/>
        </authorList>
    </citation>
    <scope>NUCLEOTIDE SEQUENCE [LARGE SCALE GENOMIC DNA]</scope>
    <source>
        <strain evidence="2">Wonlab-2016</strain>
    </source>
</reference>
<evidence type="ECO:0000313" key="3">
    <source>
        <dbReference type="Proteomes" id="UP001519460"/>
    </source>
</evidence>
<dbReference type="EMBL" id="JACVVK020000260">
    <property type="protein sequence ID" value="KAK7481558.1"/>
    <property type="molecule type" value="Genomic_DNA"/>
</dbReference>
<evidence type="ECO:0000256" key="1">
    <source>
        <dbReference type="SAM" id="MobiDB-lite"/>
    </source>
</evidence>
<organism evidence="2 3">
    <name type="scientific">Batillaria attramentaria</name>
    <dbReference type="NCBI Taxonomy" id="370345"/>
    <lineage>
        <taxon>Eukaryota</taxon>
        <taxon>Metazoa</taxon>
        <taxon>Spiralia</taxon>
        <taxon>Lophotrochozoa</taxon>
        <taxon>Mollusca</taxon>
        <taxon>Gastropoda</taxon>
        <taxon>Caenogastropoda</taxon>
        <taxon>Sorbeoconcha</taxon>
        <taxon>Cerithioidea</taxon>
        <taxon>Batillariidae</taxon>
        <taxon>Batillaria</taxon>
    </lineage>
</organism>
<evidence type="ECO:0000313" key="2">
    <source>
        <dbReference type="EMBL" id="KAK7481558.1"/>
    </source>
</evidence>
<comment type="caution">
    <text evidence="2">The sequence shown here is derived from an EMBL/GenBank/DDBJ whole genome shotgun (WGS) entry which is preliminary data.</text>
</comment>
<name>A0ABD0K3V8_9CAEN</name>
<gene>
    <name evidence="2" type="ORF">BaRGS_00027207</name>
</gene>
<proteinExistence type="predicted"/>
<dbReference type="Proteomes" id="UP001519460">
    <property type="component" value="Unassembled WGS sequence"/>
</dbReference>
<feature type="region of interest" description="Disordered" evidence="1">
    <location>
        <begin position="71"/>
        <end position="105"/>
    </location>
</feature>
<keyword evidence="3" id="KW-1185">Reference proteome</keyword>
<feature type="non-terminal residue" evidence="2">
    <location>
        <position position="105"/>
    </location>
</feature>
<feature type="compositionally biased region" description="Basic and acidic residues" evidence="1">
    <location>
        <begin position="75"/>
        <end position="92"/>
    </location>
</feature>
<sequence length="105" mass="11988">RHSLNPARAPAMRKWREKENKHGGWPRNLYANVARPVCGHNFKSGVTVFVVASSKRRHVWHVGLVQRMRAASARDQTDRGRAGWEGNRETTIWREPVPGRPNASI</sequence>
<feature type="non-terminal residue" evidence="2">
    <location>
        <position position="1"/>
    </location>
</feature>
<dbReference type="AlphaFoldDB" id="A0ABD0K3V8"/>